<keyword evidence="1 4" id="KW-0349">Heme</keyword>
<dbReference type="InterPro" id="IPR036909">
    <property type="entry name" value="Cyt_c-like_dom_sf"/>
</dbReference>
<dbReference type="GO" id="GO:0020037">
    <property type="term" value="F:heme binding"/>
    <property type="evidence" value="ECO:0007669"/>
    <property type="project" value="InterPro"/>
</dbReference>
<keyword evidence="2 4" id="KW-0479">Metal-binding</keyword>
<dbReference type="PROSITE" id="PS51007">
    <property type="entry name" value="CYTC"/>
    <property type="match status" value="1"/>
</dbReference>
<dbReference type="Pfam" id="PF13442">
    <property type="entry name" value="Cytochrome_CBB3"/>
    <property type="match status" value="1"/>
</dbReference>
<name>A0A177NKX4_9GAMM</name>
<dbReference type="Proteomes" id="UP000077857">
    <property type="component" value="Unassembled WGS sequence"/>
</dbReference>
<dbReference type="RefSeq" id="WP_082877610.1">
    <property type="nucleotide sequence ID" value="NZ_LUUJ01000066.1"/>
</dbReference>
<reference evidence="8 9" key="1">
    <citation type="submission" date="2016-03" db="EMBL/GenBank/DDBJ databases">
        <authorList>
            <person name="Ploux O."/>
        </authorList>
    </citation>
    <scope>NUCLEOTIDE SEQUENCE [LARGE SCALE GENOMIC DNA]</scope>
    <source>
        <strain evidence="8 9">R-45378</strain>
    </source>
</reference>
<evidence type="ECO:0000256" key="2">
    <source>
        <dbReference type="ARBA" id="ARBA00022723"/>
    </source>
</evidence>
<dbReference type="Gene3D" id="1.10.760.10">
    <property type="entry name" value="Cytochrome c-like domain"/>
    <property type="match status" value="1"/>
</dbReference>
<dbReference type="GO" id="GO:0009055">
    <property type="term" value="F:electron transfer activity"/>
    <property type="evidence" value="ECO:0007669"/>
    <property type="project" value="InterPro"/>
</dbReference>
<dbReference type="EMBL" id="LUUJ01000066">
    <property type="protein sequence ID" value="OAI17670.1"/>
    <property type="molecule type" value="Genomic_DNA"/>
</dbReference>
<evidence type="ECO:0000256" key="5">
    <source>
        <dbReference type="SAM" id="MobiDB-lite"/>
    </source>
</evidence>
<evidence type="ECO:0000256" key="6">
    <source>
        <dbReference type="SAM" id="SignalP"/>
    </source>
</evidence>
<keyword evidence="3 4" id="KW-0408">Iron</keyword>
<organism evidence="8 9">
    <name type="scientific">Methylomonas koyamae</name>
    <dbReference type="NCBI Taxonomy" id="702114"/>
    <lineage>
        <taxon>Bacteria</taxon>
        <taxon>Pseudomonadati</taxon>
        <taxon>Pseudomonadota</taxon>
        <taxon>Gammaproteobacteria</taxon>
        <taxon>Methylococcales</taxon>
        <taxon>Methylococcaceae</taxon>
        <taxon>Methylomonas</taxon>
    </lineage>
</organism>
<proteinExistence type="predicted"/>
<evidence type="ECO:0000256" key="3">
    <source>
        <dbReference type="ARBA" id="ARBA00023004"/>
    </source>
</evidence>
<sequence length="147" mass="15525">MKPIEKNRSAMLPALGILLLGVAANAAGEGNPDLGKIEYDSHCAACHGATAQGSAAAGKDVSTQPAPDLTKLSRNHNGTFPFDTVYQIIDGRQEIAAHGSREMPIWGAAFKSATSPHFDGDAAQSGEALVRSRILALVEYLNRLQQK</sequence>
<keyword evidence="6" id="KW-0732">Signal</keyword>
<dbReference type="OrthoDB" id="9797504at2"/>
<evidence type="ECO:0000313" key="9">
    <source>
        <dbReference type="Proteomes" id="UP000077857"/>
    </source>
</evidence>
<protein>
    <recommendedName>
        <fullName evidence="7">Cytochrome c domain-containing protein</fullName>
    </recommendedName>
</protein>
<dbReference type="AlphaFoldDB" id="A0A177NKX4"/>
<comment type="caution">
    <text evidence="8">The sequence shown here is derived from an EMBL/GenBank/DDBJ whole genome shotgun (WGS) entry which is preliminary data.</text>
</comment>
<dbReference type="InterPro" id="IPR009056">
    <property type="entry name" value="Cyt_c-like_dom"/>
</dbReference>
<evidence type="ECO:0000256" key="4">
    <source>
        <dbReference type="PROSITE-ProRule" id="PRU00433"/>
    </source>
</evidence>
<evidence type="ECO:0000256" key="1">
    <source>
        <dbReference type="ARBA" id="ARBA00022617"/>
    </source>
</evidence>
<evidence type="ECO:0000259" key="7">
    <source>
        <dbReference type="PROSITE" id="PS51007"/>
    </source>
</evidence>
<feature type="signal peptide" evidence="6">
    <location>
        <begin position="1"/>
        <end position="26"/>
    </location>
</feature>
<gene>
    <name evidence="8" type="ORF">A1507_10520</name>
</gene>
<feature type="chain" id="PRO_5008069289" description="Cytochrome c domain-containing protein" evidence="6">
    <location>
        <begin position="27"/>
        <end position="147"/>
    </location>
</feature>
<feature type="region of interest" description="Disordered" evidence="5">
    <location>
        <begin position="53"/>
        <end position="74"/>
    </location>
</feature>
<evidence type="ECO:0000313" key="8">
    <source>
        <dbReference type="EMBL" id="OAI17670.1"/>
    </source>
</evidence>
<feature type="domain" description="Cytochrome c" evidence="7">
    <location>
        <begin position="30"/>
        <end position="145"/>
    </location>
</feature>
<accession>A0A177NKX4</accession>
<dbReference type="GO" id="GO:0046872">
    <property type="term" value="F:metal ion binding"/>
    <property type="evidence" value="ECO:0007669"/>
    <property type="project" value="UniProtKB-KW"/>
</dbReference>
<dbReference type="SUPFAM" id="SSF46626">
    <property type="entry name" value="Cytochrome c"/>
    <property type="match status" value="1"/>
</dbReference>